<evidence type="ECO:0000256" key="4">
    <source>
        <dbReference type="RuleBase" id="RU362116"/>
    </source>
</evidence>
<evidence type="ECO:0000256" key="2">
    <source>
        <dbReference type="ARBA" id="ARBA00009677"/>
    </source>
</evidence>
<reference evidence="7" key="1">
    <citation type="submission" date="2023-05" db="EMBL/GenBank/DDBJ databases">
        <title>Anaerotaeda fermentans gen. nov., sp. nov., a novel anaerobic planctomycete of the new family within the order Sedimentisphaerales isolated from Taman Peninsula, Russia.</title>
        <authorList>
            <person name="Khomyakova M.A."/>
            <person name="Merkel A.Y."/>
            <person name="Slobodkin A.I."/>
        </authorList>
    </citation>
    <scope>NUCLEOTIDE SEQUENCE</scope>
    <source>
        <strain evidence="7">M17dextr</strain>
    </source>
</reference>
<evidence type="ECO:0000256" key="3">
    <source>
        <dbReference type="ARBA" id="ARBA00023143"/>
    </source>
</evidence>
<dbReference type="InterPro" id="IPR020013">
    <property type="entry name" value="Flagellar_FlgE/F/G"/>
</dbReference>
<comment type="caution">
    <text evidence="7">The sequence shown here is derived from an EMBL/GenBank/DDBJ whole genome shotgun (WGS) entry which is preliminary data.</text>
</comment>
<keyword evidence="7" id="KW-0969">Cilium</keyword>
<dbReference type="RefSeq" id="WP_349243527.1">
    <property type="nucleotide sequence ID" value="NZ_JASCXX010000003.1"/>
</dbReference>
<organism evidence="7 8">
    <name type="scientific">Anaerobaca lacustris</name>
    <dbReference type="NCBI Taxonomy" id="3044600"/>
    <lineage>
        <taxon>Bacteria</taxon>
        <taxon>Pseudomonadati</taxon>
        <taxon>Planctomycetota</taxon>
        <taxon>Phycisphaerae</taxon>
        <taxon>Sedimentisphaerales</taxon>
        <taxon>Anaerobacaceae</taxon>
        <taxon>Anaerobaca</taxon>
    </lineage>
</organism>
<evidence type="ECO:0000256" key="1">
    <source>
        <dbReference type="ARBA" id="ARBA00004117"/>
    </source>
</evidence>
<dbReference type="InterPro" id="IPR037925">
    <property type="entry name" value="FlgE/F/G-like"/>
</dbReference>
<dbReference type="GO" id="GO:0009425">
    <property type="term" value="C:bacterial-type flagellum basal body"/>
    <property type="evidence" value="ECO:0007669"/>
    <property type="project" value="UniProtKB-SubCell"/>
</dbReference>
<evidence type="ECO:0000313" key="7">
    <source>
        <dbReference type="EMBL" id="MDI6448117.1"/>
    </source>
</evidence>
<sequence>MNDAGAQVRASLKALTREFDIIAHNLANVSTTAYKRRCSAFSNVLADQAGGNQDEGGAGTVDFSQGNLVETGRTLDVALYGKGFFVVETPEGPLYTRHGLFRANQNGQIVDSEGRALAGTAGPLALPAAVDVSQVTVSQDGRISAAGALVGQFRIVDFADKEDQLEPVGFGCYRAPQDAPPRDTEEVVVKQGYREASNVQMVDELVGMIKVSRMYEANMKFVNARKDTTSSVIGVAMG</sequence>
<gene>
    <name evidence="7" type="ORF">QJ522_03585</name>
</gene>
<keyword evidence="7" id="KW-0966">Cell projection</keyword>
<comment type="similarity">
    <text evidence="2 4">Belongs to the flagella basal body rod proteins family.</text>
</comment>
<dbReference type="Pfam" id="PF22692">
    <property type="entry name" value="LlgE_F_G_D1"/>
    <property type="match status" value="1"/>
</dbReference>
<dbReference type="PANTHER" id="PTHR30435">
    <property type="entry name" value="FLAGELLAR PROTEIN"/>
    <property type="match status" value="1"/>
</dbReference>
<dbReference type="NCBIfam" id="TIGR03506">
    <property type="entry name" value="FlgEFG_subfam"/>
    <property type="match status" value="1"/>
</dbReference>
<name>A0AAW6TR21_9BACT</name>
<keyword evidence="3 4" id="KW-0975">Bacterial flagellum</keyword>
<evidence type="ECO:0000259" key="5">
    <source>
        <dbReference type="Pfam" id="PF06429"/>
    </source>
</evidence>
<accession>A0AAW6TR21</accession>
<dbReference type="Proteomes" id="UP001431776">
    <property type="component" value="Unassembled WGS sequence"/>
</dbReference>
<dbReference type="GO" id="GO:0071978">
    <property type="term" value="P:bacterial-type flagellum-dependent swarming motility"/>
    <property type="evidence" value="ECO:0007669"/>
    <property type="project" value="TreeGrafter"/>
</dbReference>
<dbReference type="InterPro" id="IPR010930">
    <property type="entry name" value="Flg_bb/hook_C_dom"/>
</dbReference>
<keyword evidence="7" id="KW-0282">Flagellum</keyword>
<keyword evidence="8" id="KW-1185">Reference proteome</keyword>
<dbReference type="AlphaFoldDB" id="A0AAW6TR21"/>
<protein>
    <submittedName>
        <fullName evidence="7">Flagellar hook basal-body protein</fullName>
    </submittedName>
</protein>
<feature type="domain" description="Flagellar basal-body/hook protein C-terminal" evidence="5">
    <location>
        <begin position="190"/>
        <end position="231"/>
    </location>
</feature>
<feature type="domain" description="Flagellar hook protein FlgE/F/G-like D1" evidence="6">
    <location>
        <begin position="78"/>
        <end position="145"/>
    </location>
</feature>
<comment type="subcellular location">
    <subcellularLocation>
        <location evidence="1 4">Bacterial flagellum basal body</location>
    </subcellularLocation>
</comment>
<dbReference type="Pfam" id="PF06429">
    <property type="entry name" value="Flg_bbr_C"/>
    <property type="match status" value="1"/>
</dbReference>
<proteinExistence type="inferred from homology"/>
<dbReference type="PANTHER" id="PTHR30435:SF19">
    <property type="entry name" value="FLAGELLAR BASAL-BODY ROD PROTEIN FLGG"/>
    <property type="match status" value="1"/>
</dbReference>
<evidence type="ECO:0000313" key="8">
    <source>
        <dbReference type="Proteomes" id="UP001431776"/>
    </source>
</evidence>
<dbReference type="InterPro" id="IPR053967">
    <property type="entry name" value="LlgE_F_G-like_D1"/>
</dbReference>
<dbReference type="EMBL" id="JASCXX010000003">
    <property type="protein sequence ID" value="MDI6448117.1"/>
    <property type="molecule type" value="Genomic_DNA"/>
</dbReference>
<evidence type="ECO:0000259" key="6">
    <source>
        <dbReference type="Pfam" id="PF22692"/>
    </source>
</evidence>
<dbReference type="SUPFAM" id="SSF117143">
    <property type="entry name" value="Flagellar hook protein flgE"/>
    <property type="match status" value="1"/>
</dbReference>